<dbReference type="PATRIC" id="fig|1560201.3.peg.1899"/>
<feature type="signal peptide" evidence="3">
    <location>
        <begin position="1"/>
        <end position="19"/>
    </location>
</feature>
<dbReference type="Proteomes" id="UP000037088">
    <property type="component" value="Unassembled WGS sequence"/>
</dbReference>
<reference evidence="6 7" key="1">
    <citation type="journal article" date="2015" name="Int. J. Syst. Evol. Microbiol.">
        <title>Erwinia iniecta sp. nov., isolated from Russian wheat aphids (Diuraphis noxia).</title>
        <authorList>
            <person name="Campillo T."/>
            <person name="Luna E."/>
            <person name="Portier P."/>
            <person name="Fischer-Le Saux M."/>
            <person name="Lapitan N."/>
            <person name="Tisserat N.A."/>
            <person name="Leach J.E."/>
        </authorList>
    </citation>
    <scope>NUCLEOTIDE SEQUENCE [LARGE SCALE GENOMIC DNA]</scope>
    <source>
        <strain evidence="4 7">B120</strain>
        <strain evidence="5 6">B149</strain>
    </source>
</reference>
<evidence type="ECO:0000256" key="3">
    <source>
        <dbReference type="SAM" id="SignalP"/>
    </source>
</evidence>
<keyword evidence="7" id="KW-1185">Reference proteome</keyword>
<dbReference type="PANTHER" id="PTHR36571:SF2">
    <property type="entry name" value="PERIPLASMIC PROTEIN"/>
    <property type="match status" value="1"/>
</dbReference>
<dbReference type="PANTHER" id="PTHR36571">
    <property type="entry name" value="PROTEIN YGIW"/>
    <property type="match status" value="1"/>
</dbReference>
<dbReference type="OrthoDB" id="6413427at2"/>
<dbReference type="Pfam" id="PF04076">
    <property type="entry name" value="BOF"/>
    <property type="match status" value="1"/>
</dbReference>
<evidence type="ECO:0000313" key="5">
    <source>
        <dbReference type="EMBL" id="KOC93638.1"/>
    </source>
</evidence>
<sequence>MKITPIIALLTVFSFSTHAEEGGFKAGETAPPPHQQDAGYKGTEDTRENTINKVRDLNQDAWVTLEGNIIQHKQGESYLFRDKTDTIEIKVPQKVWKGKEFEADELVRISGRVQGKGESTVINVERLGEP</sequence>
<evidence type="ECO:0000256" key="1">
    <source>
        <dbReference type="ARBA" id="ARBA00022729"/>
    </source>
</evidence>
<feature type="chain" id="PRO_5008219393" evidence="3">
    <location>
        <begin position="20"/>
        <end position="130"/>
    </location>
</feature>
<dbReference type="RefSeq" id="WP_052898947.1">
    <property type="nucleotide sequence ID" value="NZ_JRXE01000010.1"/>
</dbReference>
<dbReference type="AlphaFoldDB" id="A0A0L7T562"/>
<evidence type="ECO:0000313" key="6">
    <source>
        <dbReference type="Proteomes" id="UP000036851"/>
    </source>
</evidence>
<dbReference type="STRING" id="1560201.NG42_08940"/>
<dbReference type="NCBIfam" id="NF033674">
    <property type="entry name" value="stress_OB_fold"/>
    <property type="match status" value="1"/>
</dbReference>
<protein>
    <submittedName>
        <fullName evidence="4">Periplasmic protein</fullName>
    </submittedName>
</protein>
<comment type="caution">
    <text evidence="4">The sequence shown here is derived from an EMBL/GenBank/DDBJ whole genome shotgun (WGS) entry which is preliminary data.</text>
</comment>
<dbReference type="EMBL" id="JRXF01000012">
    <property type="protein sequence ID" value="KOC93638.1"/>
    <property type="molecule type" value="Genomic_DNA"/>
</dbReference>
<feature type="region of interest" description="Disordered" evidence="2">
    <location>
        <begin position="23"/>
        <end position="45"/>
    </location>
</feature>
<accession>A0A0L7T562</accession>
<organism evidence="4 7">
    <name type="scientific">Winslowiella iniecta</name>
    <dbReference type="NCBI Taxonomy" id="1560201"/>
    <lineage>
        <taxon>Bacteria</taxon>
        <taxon>Pseudomonadati</taxon>
        <taxon>Pseudomonadota</taxon>
        <taxon>Gammaproteobacteria</taxon>
        <taxon>Enterobacterales</taxon>
        <taxon>Erwiniaceae</taxon>
        <taxon>Winslowiella</taxon>
    </lineage>
</organism>
<evidence type="ECO:0000313" key="4">
    <source>
        <dbReference type="EMBL" id="KOC90483.1"/>
    </source>
</evidence>
<dbReference type="EMBL" id="JRXE01000010">
    <property type="protein sequence ID" value="KOC90483.1"/>
    <property type="molecule type" value="Genomic_DNA"/>
</dbReference>
<keyword evidence="1 3" id="KW-0732">Signal</keyword>
<dbReference type="InterPro" id="IPR005220">
    <property type="entry name" value="CarO-like"/>
</dbReference>
<evidence type="ECO:0000256" key="2">
    <source>
        <dbReference type="SAM" id="MobiDB-lite"/>
    </source>
</evidence>
<name>A0A0L7T562_9GAMM</name>
<gene>
    <name evidence="4" type="ORF">NG42_08940</name>
    <name evidence="5" type="ORF">NG43_09120</name>
</gene>
<dbReference type="SUPFAM" id="SSF101756">
    <property type="entry name" value="Hypothetical protein YgiW"/>
    <property type="match status" value="1"/>
</dbReference>
<evidence type="ECO:0000313" key="7">
    <source>
        <dbReference type="Proteomes" id="UP000037088"/>
    </source>
</evidence>
<proteinExistence type="predicted"/>
<dbReference type="Gene3D" id="2.40.50.200">
    <property type="entry name" value="Bacterial OB-fold"/>
    <property type="match status" value="1"/>
</dbReference>
<dbReference type="InterPro" id="IPR036700">
    <property type="entry name" value="BOBF_sf"/>
</dbReference>
<dbReference type="Proteomes" id="UP000036851">
    <property type="component" value="Unassembled WGS sequence"/>
</dbReference>